<dbReference type="PANTHER" id="PTHR45888">
    <property type="entry name" value="HL01030P-RELATED"/>
    <property type="match status" value="1"/>
</dbReference>
<evidence type="ECO:0008006" key="21">
    <source>
        <dbReference type="Google" id="ProtNLM"/>
    </source>
</evidence>
<dbReference type="EMBL" id="NIVC01001822">
    <property type="protein sequence ID" value="PAA63692.1"/>
    <property type="molecule type" value="Genomic_DNA"/>
</dbReference>
<evidence type="ECO:0000256" key="9">
    <source>
        <dbReference type="ARBA" id="ARBA00022853"/>
    </source>
</evidence>
<evidence type="ECO:0000259" key="16">
    <source>
        <dbReference type="PROSITE" id="PS50280"/>
    </source>
</evidence>
<dbReference type="GO" id="GO:0006325">
    <property type="term" value="P:chromatin organization"/>
    <property type="evidence" value="ECO:0007669"/>
    <property type="project" value="UniProtKB-KW"/>
</dbReference>
<evidence type="ECO:0000256" key="10">
    <source>
        <dbReference type="ARBA" id="ARBA00023015"/>
    </source>
</evidence>
<evidence type="ECO:0000313" key="20">
    <source>
        <dbReference type="Proteomes" id="UP000215902"/>
    </source>
</evidence>
<dbReference type="InterPro" id="IPR011011">
    <property type="entry name" value="Znf_FYVE_PHD"/>
</dbReference>
<dbReference type="PROSITE" id="PS50280">
    <property type="entry name" value="SET"/>
    <property type="match status" value="1"/>
</dbReference>
<evidence type="ECO:0000259" key="17">
    <source>
        <dbReference type="PROSITE" id="PS50868"/>
    </source>
</evidence>
<dbReference type="OrthoDB" id="308383at2759"/>
<dbReference type="SMART" id="SM00508">
    <property type="entry name" value="PostSET"/>
    <property type="match status" value="1"/>
</dbReference>
<keyword evidence="20" id="KW-1185">Reference proteome</keyword>
<feature type="compositionally biased region" description="Basic residues" evidence="14">
    <location>
        <begin position="248"/>
        <end position="259"/>
    </location>
</feature>
<evidence type="ECO:0000256" key="2">
    <source>
        <dbReference type="ARBA" id="ARBA00022603"/>
    </source>
</evidence>
<dbReference type="Gene3D" id="3.30.160.360">
    <property type="match status" value="1"/>
</dbReference>
<keyword evidence="4" id="KW-0949">S-adenosyl-L-methionine</keyword>
<evidence type="ECO:0000256" key="6">
    <source>
        <dbReference type="ARBA" id="ARBA00022737"/>
    </source>
</evidence>
<evidence type="ECO:0000259" key="18">
    <source>
        <dbReference type="PROSITE" id="PS51805"/>
    </source>
</evidence>
<keyword evidence="10" id="KW-0805">Transcription regulation</keyword>
<dbReference type="GO" id="GO:0005634">
    <property type="term" value="C:nucleus"/>
    <property type="evidence" value="ECO:0007669"/>
    <property type="project" value="UniProtKB-SubCell"/>
</dbReference>
<feature type="compositionally biased region" description="Low complexity" evidence="14">
    <location>
        <begin position="178"/>
        <end position="198"/>
    </location>
</feature>
<evidence type="ECO:0000256" key="14">
    <source>
        <dbReference type="SAM" id="MobiDB-lite"/>
    </source>
</evidence>
<keyword evidence="3" id="KW-0808">Transferase</keyword>
<dbReference type="PROSITE" id="PS51805">
    <property type="entry name" value="EPHD"/>
    <property type="match status" value="1"/>
</dbReference>
<evidence type="ECO:0000256" key="7">
    <source>
        <dbReference type="ARBA" id="ARBA00022771"/>
    </source>
</evidence>
<keyword evidence="9" id="KW-0156">Chromatin regulator</keyword>
<reference evidence="19 20" key="1">
    <citation type="submission" date="2017-06" db="EMBL/GenBank/DDBJ databases">
        <title>A platform for efficient transgenesis in Macrostomum lignano, a flatworm model organism for stem cell research.</title>
        <authorList>
            <person name="Berezikov E."/>
        </authorList>
    </citation>
    <scope>NUCLEOTIDE SEQUENCE [LARGE SCALE GENOMIC DNA]</scope>
    <source>
        <strain evidence="19">DV1</strain>
        <tissue evidence="19">Whole organism</tissue>
    </source>
</reference>
<dbReference type="CDD" id="cd10518">
    <property type="entry name" value="SET_SETD1-like"/>
    <property type="match status" value="1"/>
</dbReference>
<dbReference type="Gene3D" id="3.30.40.10">
    <property type="entry name" value="Zinc/RING finger domain, C3HC4 (zinc finger)"/>
    <property type="match status" value="2"/>
</dbReference>
<keyword evidence="5" id="KW-0479">Metal-binding</keyword>
<evidence type="ECO:0000313" key="19">
    <source>
        <dbReference type="EMBL" id="PAA63692.1"/>
    </source>
</evidence>
<dbReference type="GO" id="GO:0032259">
    <property type="term" value="P:methylation"/>
    <property type="evidence" value="ECO:0007669"/>
    <property type="project" value="UniProtKB-KW"/>
</dbReference>
<dbReference type="PROSITE" id="PS50016">
    <property type="entry name" value="ZF_PHD_2"/>
    <property type="match status" value="1"/>
</dbReference>
<feature type="compositionally biased region" description="Basic and acidic residues" evidence="14">
    <location>
        <begin position="159"/>
        <end position="168"/>
    </location>
</feature>
<evidence type="ECO:0000256" key="4">
    <source>
        <dbReference type="ARBA" id="ARBA00022691"/>
    </source>
</evidence>
<feature type="region of interest" description="Disordered" evidence="14">
    <location>
        <begin position="23"/>
        <end position="73"/>
    </location>
</feature>
<dbReference type="STRING" id="282301.A0A267ESG3"/>
<dbReference type="PROSITE" id="PS51542">
    <property type="entry name" value="FYRN"/>
    <property type="match status" value="1"/>
</dbReference>
<dbReference type="Pfam" id="PF13832">
    <property type="entry name" value="zf-HC5HC2H_2"/>
    <property type="match status" value="1"/>
</dbReference>
<comment type="caution">
    <text evidence="19">The sequence shown here is derived from an EMBL/GenBank/DDBJ whole genome shotgun (WGS) entry which is preliminary data.</text>
</comment>
<dbReference type="InterPro" id="IPR034732">
    <property type="entry name" value="EPHD"/>
</dbReference>
<dbReference type="SUPFAM" id="SSF82199">
    <property type="entry name" value="SET domain"/>
    <property type="match status" value="1"/>
</dbReference>
<keyword evidence="7 13" id="KW-0863">Zinc-finger</keyword>
<evidence type="ECO:0000256" key="13">
    <source>
        <dbReference type="PROSITE-ProRule" id="PRU00146"/>
    </source>
</evidence>
<dbReference type="SMART" id="SM00249">
    <property type="entry name" value="PHD"/>
    <property type="match status" value="3"/>
</dbReference>
<keyword evidence="2" id="KW-0489">Methyltransferase</keyword>
<dbReference type="SMART" id="SM00317">
    <property type="entry name" value="SET"/>
    <property type="match status" value="1"/>
</dbReference>
<dbReference type="PROSITE" id="PS50868">
    <property type="entry name" value="POST_SET"/>
    <property type="match status" value="1"/>
</dbReference>
<evidence type="ECO:0000259" key="15">
    <source>
        <dbReference type="PROSITE" id="PS50016"/>
    </source>
</evidence>
<evidence type="ECO:0000256" key="12">
    <source>
        <dbReference type="ARBA" id="ARBA00023242"/>
    </source>
</evidence>
<dbReference type="Proteomes" id="UP000215902">
    <property type="component" value="Unassembled WGS sequence"/>
</dbReference>
<dbReference type="InterPro" id="IPR003888">
    <property type="entry name" value="FYrich_N"/>
</dbReference>
<dbReference type="InterPro" id="IPR001965">
    <property type="entry name" value="Znf_PHD"/>
</dbReference>
<dbReference type="SUPFAM" id="SSF57903">
    <property type="entry name" value="FYVE/PHD zinc finger"/>
    <property type="match status" value="1"/>
</dbReference>
<evidence type="ECO:0000256" key="11">
    <source>
        <dbReference type="ARBA" id="ARBA00023163"/>
    </source>
</evidence>
<protein>
    <recommendedName>
        <fullName evidence="21">Histone-lysine N-methyltransferase</fullName>
    </recommendedName>
</protein>
<feature type="domain" description="PHD-type" evidence="15">
    <location>
        <begin position="507"/>
        <end position="560"/>
    </location>
</feature>
<keyword evidence="8" id="KW-0862">Zinc</keyword>
<dbReference type="GO" id="GO:0008168">
    <property type="term" value="F:methyltransferase activity"/>
    <property type="evidence" value="ECO:0007669"/>
    <property type="project" value="UniProtKB-KW"/>
</dbReference>
<dbReference type="Pfam" id="PF00856">
    <property type="entry name" value="SET"/>
    <property type="match status" value="1"/>
</dbReference>
<evidence type="ECO:0000256" key="3">
    <source>
        <dbReference type="ARBA" id="ARBA00022679"/>
    </source>
</evidence>
<keyword evidence="12" id="KW-0539">Nucleus</keyword>
<feature type="domain" description="PHD-type" evidence="18">
    <location>
        <begin position="846"/>
        <end position="976"/>
    </location>
</feature>
<name>A0A267ESG3_9PLAT</name>
<evidence type="ECO:0000256" key="5">
    <source>
        <dbReference type="ARBA" id="ARBA00022723"/>
    </source>
</evidence>
<dbReference type="InterPro" id="IPR013083">
    <property type="entry name" value="Znf_RING/FYVE/PHD"/>
</dbReference>
<proteinExistence type="predicted"/>
<feature type="compositionally biased region" description="Low complexity" evidence="14">
    <location>
        <begin position="40"/>
        <end position="54"/>
    </location>
</feature>
<feature type="domain" description="Post-SET" evidence="17">
    <location>
        <begin position="1335"/>
        <end position="1351"/>
    </location>
</feature>
<organism evidence="19 20">
    <name type="scientific">Macrostomum lignano</name>
    <dbReference type="NCBI Taxonomy" id="282301"/>
    <lineage>
        <taxon>Eukaryota</taxon>
        <taxon>Metazoa</taxon>
        <taxon>Spiralia</taxon>
        <taxon>Lophotrochozoa</taxon>
        <taxon>Platyhelminthes</taxon>
        <taxon>Rhabditophora</taxon>
        <taxon>Macrostomorpha</taxon>
        <taxon>Macrostomida</taxon>
        <taxon>Macrostomidae</taxon>
        <taxon>Macrostomum</taxon>
    </lineage>
</organism>
<accession>A0A267ESG3</accession>
<sequence length="1351" mass="147463">SPELSGSTKRGLEIDWHAFISGQDEVEAKSEPASRDPSPVAGDAAAENTVAATAPSRGRGRPRKTAGTPAKQKVFSAEKRLQKLLEFKAEVNEKKTTRLHQSMSLRVLQESVKSGQRYATYKRGTKAERLKRLEEKHMAALCGVVVYSAAKRSGQESAEVVKPEKAEAAESAAEDSVAESAGDEAAAVKAEPAAAASEAADETAPADDGRRRSKKPRRFIDEEESGGERRKQPQQQQQPVMAEEASRQQKKKAGKQKRRSTSEGAAGSGGASSAEKKQRRRKRKSDALPEAAAVKEEQLAGDEAAGKLETAAVAEPKRKAKMKIADSSVEEAEGGSIYCSVCGCAALLISLQGKIDICKTCYTAFTASLRSASQQSDLECDCGGCAKCRAVAVLKSGIDLSVYSVAKGFPSWVSRYGERPKPQADSAESGGKKAVKIKRPSVEAAQRMGSLYDSVSRGQLRQCVQAVTGDTGSVAVDVPQEMSNREEAWRDGVAVFGRKGSVPDISQPQCLLCGSGGAEQDLMLRCSCCTEQFHLYCLSVCERPLWSGLTPWRCARCLVCRVCKRSGTACRSCIKCGAAYHPDCLEESRGYSVKDWQLCCDCAACKHCGKVFSDDWSDWDNLCQHCESTEVTCHECHRVTSLIGNSLACSTPDCKNVVHATCAGINDELYHVYLVNEQLDFFCRDCDSRGFHALKAACVKDLRARIRALSESLGLPSRPQQLDGVLDDIDEARHEAAAEKIFCRMPPYQEFSSGHDLVKAIIIELIEACKIPDKLPDCALLSTALDKGVAALFSWLRLADLRAEVLDAAPRCPEPVDADALSCSMMKECRELSVRKLREATAVDGAGECELCGQRKQDSVLGRLLPSARTSWIHAGCALFSPEIRVDESDCIQGVRAAVRRARGNRCSECGKVGASIDCLSLSCPRVCHLGCALTSGWQFSDLCECRCSDCADIAEFAGCDLPPSDFGRLLCQRLVVGAADQSLCEVSLPPDEVTVRIGGLLITRLGCLRAESGSMGTVLLPVGFRAQRQFWSIREAGKISIYDWRLQAEAGKVRFVLASREESLRLCASHPVTVMRRLCQMVGECWTAQVNGRKPLLLAGNGWSSVGIVHPRVVWCVEQLGFCRGYSPKYLIHRWAQLRKQESSPNASGCARSEPFKAASRPEAAAGNSQLKRTFSFLLSSARRPVTTVEQQCSEEAAVATVRNQIRVARSEHWQCRVQVLPSSIHGLGLFAVRPFAKAEFIVEYTGELIRASLSEAKEKFYQSRNIDCYLFKVNWQWVIDASMKGGPARFINHSCSPNCVTRVMDQRILIVAGRDIAAGEELTYDYRFDKEEDKVACHCGSVSCRKFLN</sequence>
<feature type="region of interest" description="Disordered" evidence="14">
    <location>
        <begin position="152"/>
        <end position="299"/>
    </location>
</feature>
<keyword evidence="11" id="KW-0804">Transcription</keyword>
<dbReference type="Gene3D" id="2.170.270.10">
    <property type="entry name" value="SET domain"/>
    <property type="match status" value="1"/>
</dbReference>
<dbReference type="InterPro" id="IPR046341">
    <property type="entry name" value="SET_dom_sf"/>
</dbReference>
<dbReference type="GO" id="GO:0008270">
    <property type="term" value="F:zinc ion binding"/>
    <property type="evidence" value="ECO:0007669"/>
    <property type="project" value="UniProtKB-KW"/>
</dbReference>
<dbReference type="InterPro" id="IPR003616">
    <property type="entry name" value="Post-SET_dom"/>
</dbReference>
<comment type="subcellular location">
    <subcellularLocation>
        <location evidence="1">Nucleus</location>
    </subcellularLocation>
</comment>
<gene>
    <name evidence="19" type="ORF">BOX15_Mlig023500g1</name>
</gene>
<feature type="domain" description="SET" evidence="16">
    <location>
        <begin position="1217"/>
        <end position="1329"/>
    </location>
</feature>
<evidence type="ECO:0000256" key="8">
    <source>
        <dbReference type="ARBA" id="ARBA00022833"/>
    </source>
</evidence>
<dbReference type="InterPro" id="IPR019787">
    <property type="entry name" value="Znf_PHD-finger"/>
</dbReference>
<feature type="non-terminal residue" evidence="19">
    <location>
        <position position="1"/>
    </location>
</feature>
<evidence type="ECO:0000256" key="1">
    <source>
        <dbReference type="ARBA" id="ARBA00004123"/>
    </source>
</evidence>
<dbReference type="InterPro" id="IPR001214">
    <property type="entry name" value="SET_dom"/>
</dbReference>
<keyword evidence="6" id="KW-0677">Repeat</keyword>
<dbReference type="PANTHER" id="PTHR45888:SF5">
    <property type="entry name" value="D4, ISOFORM A"/>
    <property type="match status" value="1"/>
</dbReference>